<dbReference type="VEuPathDB" id="VectorBase:ISCW005215"/>
<name>B7PE46_IXOSC</name>
<dbReference type="VEuPathDB" id="VectorBase:ISCI005215"/>
<dbReference type="AlphaFoldDB" id="B7PE46"/>
<evidence type="ECO:0000313" key="2">
    <source>
        <dbReference type="EnsemblMetazoa" id="ISCW005215-PA"/>
    </source>
</evidence>
<keyword evidence="3" id="KW-1185">Reference proteome</keyword>
<dbReference type="EMBL" id="DS693582">
    <property type="protein sequence ID" value="EEC04868.1"/>
    <property type="molecule type" value="Genomic_DNA"/>
</dbReference>
<reference evidence="1 3" key="1">
    <citation type="submission" date="2008-03" db="EMBL/GenBank/DDBJ databases">
        <title>Annotation of Ixodes scapularis.</title>
        <authorList>
            <consortium name="Ixodes scapularis Genome Project Consortium"/>
            <person name="Caler E."/>
            <person name="Hannick L.I."/>
            <person name="Bidwell S."/>
            <person name="Joardar V."/>
            <person name="Thiagarajan M."/>
            <person name="Amedeo P."/>
            <person name="Galinsky K.J."/>
            <person name="Schobel S."/>
            <person name="Inman J."/>
            <person name="Hostetler J."/>
            <person name="Miller J."/>
            <person name="Hammond M."/>
            <person name="Megy K."/>
            <person name="Lawson D."/>
            <person name="Kodira C."/>
            <person name="Sutton G."/>
            <person name="Meyer J."/>
            <person name="Hill C.A."/>
            <person name="Birren B."/>
            <person name="Nene V."/>
            <person name="Collins F."/>
            <person name="Alarcon-Chaidez F."/>
            <person name="Wikel S."/>
            <person name="Strausberg R."/>
        </authorList>
    </citation>
    <scope>NUCLEOTIDE SEQUENCE [LARGE SCALE GENOMIC DNA]</scope>
    <source>
        <strain evidence="3">Wikel</strain>
        <strain evidence="1">Wikel colony</strain>
    </source>
</reference>
<dbReference type="InParanoid" id="B7PE46"/>
<organism>
    <name type="scientific">Ixodes scapularis</name>
    <name type="common">Black-legged tick</name>
    <name type="synonym">Deer tick</name>
    <dbReference type="NCBI Taxonomy" id="6945"/>
    <lineage>
        <taxon>Eukaryota</taxon>
        <taxon>Metazoa</taxon>
        <taxon>Ecdysozoa</taxon>
        <taxon>Arthropoda</taxon>
        <taxon>Chelicerata</taxon>
        <taxon>Arachnida</taxon>
        <taxon>Acari</taxon>
        <taxon>Parasitiformes</taxon>
        <taxon>Ixodida</taxon>
        <taxon>Ixodoidea</taxon>
        <taxon>Ixodidae</taxon>
        <taxon>Ixodinae</taxon>
        <taxon>Ixodes</taxon>
    </lineage>
</organism>
<dbReference type="EnsemblMetazoa" id="ISCW005215-RA">
    <property type="protein sequence ID" value="ISCW005215-PA"/>
    <property type="gene ID" value="ISCW005215"/>
</dbReference>
<dbReference type="PaxDb" id="6945-B7PE46"/>
<reference evidence="2" key="2">
    <citation type="submission" date="2020-05" db="UniProtKB">
        <authorList>
            <consortium name="EnsemblMetazoa"/>
        </authorList>
    </citation>
    <scope>IDENTIFICATION</scope>
    <source>
        <strain evidence="2">wikel</strain>
    </source>
</reference>
<evidence type="ECO:0000313" key="1">
    <source>
        <dbReference type="EMBL" id="EEC04868.1"/>
    </source>
</evidence>
<accession>B7PE46</accession>
<gene>
    <name evidence="1" type="ORF">IscW_ISCW005215</name>
</gene>
<evidence type="ECO:0000313" key="3">
    <source>
        <dbReference type="Proteomes" id="UP000001555"/>
    </source>
</evidence>
<proteinExistence type="predicted"/>
<dbReference type="Proteomes" id="UP000001555">
    <property type="component" value="Unassembled WGS sequence"/>
</dbReference>
<sequence>MELGAAPGSAPSPHLLLLRLVLVEATVVGCATPIPLRLLELLLLLRRERALP</sequence>
<dbReference type="EMBL" id="ABJB010536812">
    <property type="status" value="NOT_ANNOTATED_CDS"/>
    <property type="molecule type" value="Genomic_DNA"/>
</dbReference>
<dbReference type="HOGENOM" id="CLU_3089546_0_0_1"/>
<protein>
    <submittedName>
        <fullName evidence="1 2">Uncharacterized protein</fullName>
    </submittedName>
</protein>